<organism evidence="2 3">
    <name type="scientific">Salinimonas marina</name>
    <dbReference type="NCBI Taxonomy" id="2785918"/>
    <lineage>
        <taxon>Bacteria</taxon>
        <taxon>Pseudomonadati</taxon>
        <taxon>Pseudomonadota</taxon>
        <taxon>Gammaproteobacteria</taxon>
        <taxon>Alteromonadales</taxon>
        <taxon>Alteromonadaceae</taxon>
        <taxon>Alteromonas/Salinimonas group</taxon>
        <taxon>Salinimonas</taxon>
    </lineage>
</organism>
<keyword evidence="3" id="KW-1185">Reference proteome</keyword>
<dbReference type="EMBL" id="CP064795">
    <property type="protein sequence ID" value="QPG05401.1"/>
    <property type="molecule type" value="Genomic_DNA"/>
</dbReference>
<accession>A0A7S9HDB4</accession>
<evidence type="ECO:0000313" key="2">
    <source>
        <dbReference type="EMBL" id="QPG05401.1"/>
    </source>
</evidence>
<proteinExistence type="predicted"/>
<evidence type="ECO:0000256" key="1">
    <source>
        <dbReference type="SAM" id="MobiDB-lite"/>
    </source>
</evidence>
<feature type="compositionally biased region" description="Polar residues" evidence="1">
    <location>
        <begin position="34"/>
        <end position="55"/>
    </location>
</feature>
<gene>
    <name evidence="2" type="ORF">IT774_15070</name>
</gene>
<feature type="region of interest" description="Disordered" evidence="1">
    <location>
        <begin position="29"/>
        <end position="55"/>
    </location>
</feature>
<evidence type="ECO:0000313" key="3">
    <source>
        <dbReference type="Proteomes" id="UP000595095"/>
    </source>
</evidence>
<sequence length="55" mass="5907">MTNVSSLVSTGALESVRPYVYARDETTYRAPECSPNQPFGSSTNVALPGNKTGQR</sequence>
<protein>
    <submittedName>
        <fullName evidence="2">Uncharacterized protein</fullName>
    </submittedName>
</protein>
<dbReference type="Proteomes" id="UP000595095">
    <property type="component" value="Chromosome"/>
</dbReference>
<dbReference type="RefSeq" id="WP_195810491.1">
    <property type="nucleotide sequence ID" value="NZ_CP064795.1"/>
</dbReference>
<name>A0A7S9HDB4_9ALTE</name>
<reference evidence="2 3" key="1">
    <citation type="submission" date="2020-11" db="EMBL/GenBank/DDBJ databases">
        <title>Complete genome sequence for Salinimonas sp. strain G2-b.</title>
        <authorList>
            <person name="Park S.-J."/>
        </authorList>
    </citation>
    <scope>NUCLEOTIDE SEQUENCE [LARGE SCALE GENOMIC DNA]</scope>
    <source>
        <strain evidence="2 3">G2-b</strain>
    </source>
</reference>
<dbReference type="KEGG" id="smaa:IT774_15070"/>
<dbReference type="AlphaFoldDB" id="A0A7S9HDB4"/>